<dbReference type="InterPro" id="IPR043128">
    <property type="entry name" value="Rev_trsase/Diguanyl_cyclase"/>
</dbReference>
<reference evidence="3" key="1">
    <citation type="submission" date="2016-06" db="UniProtKB">
        <authorList>
            <consortium name="WormBaseParasite"/>
        </authorList>
    </citation>
    <scope>IDENTIFICATION</scope>
</reference>
<protein>
    <submittedName>
        <fullName evidence="3">Reverse transcriptase domain-containing protein</fullName>
    </submittedName>
</protein>
<name>A0A183AJ72_9TREM</name>
<dbReference type="EMBL" id="UZAN01044047">
    <property type="protein sequence ID" value="VDP79911.1"/>
    <property type="molecule type" value="Genomic_DNA"/>
</dbReference>
<accession>A0A183AJ72</accession>
<keyword evidence="2" id="KW-1185">Reference proteome</keyword>
<dbReference type="Gene3D" id="3.30.70.270">
    <property type="match status" value="1"/>
</dbReference>
<evidence type="ECO:0000313" key="1">
    <source>
        <dbReference type="EMBL" id="VDP79911.1"/>
    </source>
</evidence>
<organism evidence="3">
    <name type="scientific">Echinostoma caproni</name>
    <dbReference type="NCBI Taxonomy" id="27848"/>
    <lineage>
        <taxon>Eukaryota</taxon>
        <taxon>Metazoa</taxon>
        <taxon>Spiralia</taxon>
        <taxon>Lophotrochozoa</taxon>
        <taxon>Platyhelminthes</taxon>
        <taxon>Trematoda</taxon>
        <taxon>Digenea</taxon>
        <taxon>Plagiorchiida</taxon>
        <taxon>Echinostomata</taxon>
        <taxon>Echinostomatoidea</taxon>
        <taxon>Echinostomatidae</taxon>
        <taxon>Echinostoma</taxon>
    </lineage>
</organism>
<gene>
    <name evidence="1" type="ORF">ECPE_LOCUS7007</name>
</gene>
<dbReference type="AlphaFoldDB" id="A0A183AJ72"/>
<sequence length="78" mass="8858">MPWPDNIVMEVGKKGVPASKRIKNRVVPTSYVQTSVATDTGKLDGVEVYADDIAVFWKTPEEHVHRLEPVLRRIKMQV</sequence>
<evidence type="ECO:0000313" key="3">
    <source>
        <dbReference type="WBParaSite" id="ECPE_0000702101-mRNA-1"/>
    </source>
</evidence>
<evidence type="ECO:0000313" key="2">
    <source>
        <dbReference type="Proteomes" id="UP000272942"/>
    </source>
</evidence>
<reference evidence="1 2" key="2">
    <citation type="submission" date="2018-11" db="EMBL/GenBank/DDBJ databases">
        <authorList>
            <consortium name="Pathogen Informatics"/>
        </authorList>
    </citation>
    <scope>NUCLEOTIDE SEQUENCE [LARGE SCALE GENOMIC DNA]</scope>
    <source>
        <strain evidence="1 2">Egypt</strain>
    </source>
</reference>
<dbReference type="WBParaSite" id="ECPE_0000702101-mRNA-1">
    <property type="protein sequence ID" value="ECPE_0000702101-mRNA-1"/>
    <property type="gene ID" value="ECPE_0000702101"/>
</dbReference>
<dbReference type="Proteomes" id="UP000272942">
    <property type="component" value="Unassembled WGS sequence"/>
</dbReference>
<proteinExistence type="predicted"/>